<evidence type="ECO:0000313" key="9">
    <source>
        <dbReference type="Proteomes" id="UP000256253"/>
    </source>
</evidence>
<organism evidence="8 9">
    <name type="scientific">Calidifontibacter indicus</name>
    <dbReference type="NCBI Taxonomy" id="419650"/>
    <lineage>
        <taxon>Bacteria</taxon>
        <taxon>Bacillati</taxon>
        <taxon>Actinomycetota</taxon>
        <taxon>Actinomycetes</taxon>
        <taxon>Micrococcales</taxon>
        <taxon>Dermacoccaceae</taxon>
        <taxon>Calidifontibacter</taxon>
    </lineage>
</organism>
<evidence type="ECO:0000256" key="2">
    <source>
        <dbReference type="ARBA" id="ARBA00022475"/>
    </source>
</evidence>
<protein>
    <submittedName>
        <fullName evidence="8">Cobalt/nickel transport protein</fullName>
    </submittedName>
</protein>
<evidence type="ECO:0000256" key="3">
    <source>
        <dbReference type="ARBA" id="ARBA00022692"/>
    </source>
</evidence>
<evidence type="ECO:0000256" key="5">
    <source>
        <dbReference type="ARBA" id="ARBA00023136"/>
    </source>
</evidence>
<sequence>MTTDVSRSQAPAKARVSTRTLLIVGAVVTLLLAAVVSYYASSSPDGLEHVAGSLGFESAAKEHHAADSPFADYAVTGVSDARLSGGLAGVVGVIAVGLVMAAVIWLVRRSSRSGTTD</sequence>
<dbReference type="InterPro" id="IPR025937">
    <property type="entry name" value="PDGLE_dom"/>
</dbReference>
<comment type="subcellular location">
    <subcellularLocation>
        <location evidence="1">Cell membrane</location>
    </subcellularLocation>
</comment>
<dbReference type="AlphaFoldDB" id="A0A3D9UVP7"/>
<keyword evidence="4 6" id="KW-1133">Transmembrane helix</keyword>
<proteinExistence type="predicted"/>
<evidence type="ECO:0000256" key="1">
    <source>
        <dbReference type="ARBA" id="ARBA00004236"/>
    </source>
</evidence>
<dbReference type="Proteomes" id="UP000256253">
    <property type="component" value="Unassembled WGS sequence"/>
</dbReference>
<name>A0A3D9UVP7_9MICO</name>
<feature type="transmembrane region" description="Helical" evidence="6">
    <location>
        <begin position="21"/>
        <end position="40"/>
    </location>
</feature>
<gene>
    <name evidence="8" type="ORF">DFJ65_3124</name>
</gene>
<dbReference type="GO" id="GO:0005886">
    <property type="term" value="C:plasma membrane"/>
    <property type="evidence" value="ECO:0007669"/>
    <property type="project" value="UniProtKB-SubCell"/>
</dbReference>
<comment type="caution">
    <text evidence="8">The sequence shown here is derived from an EMBL/GenBank/DDBJ whole genome shotgun (WGS) entry which is preliminary data.</text>
</comment>
<evidence type="ECO:0000259" key="7">
    <source>
        <dbReference type="Pfam" id="PF13190"/>
    </source>
</evidence>
<keyword evidence="5 6" id="KW-0472">Membrane</keyword>
<keyword evidence="3 6" id="KW-0812">Transmembrane</keyword>
<accession>A0A3D9UVP7</accession>
<keyword evidence="9" id="KW-1185">Reference proteome</keyword>
<feature type="transmembrane region" description="Helical" evidence="6">
    <location>
        <begin position="87"/>
        <end position="107"/>
    </location>
</feature>
<dbReference type="Pfam" id="PF13190">
    <property type="entry name" value="PDGLE"/>
    <property type="match status" value="1"/>
</dbReference>
<dbReference type="EMBL" id="QTUA01000001">
    <property type="protein sequence ID" value="REF32030.1"/>
    <property type="molecule type" value="Genomic_DNA"/>
</dbReference>
<feature type="domain" description="PDGLE" evidence="7">
    <location>
        <begin position="19"/>
        <end position="109"/>
    </location>
</feature>
<evidence type="ECO:0000256" key="6">
    <source>
        <dbReference type="SAM" id="Phobius"/>
    </source>
</evidence>
<keyword evidence="2" id="KW-1003">Cell membrane</keyword>
<reference evidence="8 9" key="1">
    <citation type="submission" date="2018-08" db="EMBL/GenBank/DDBJ databases">
        <title>Sequencing the genomes of 1000 actinobacteria strains.</title>
        <authorList>
            <person name="Klenk H.-P."/>
        </authorList>
    </citation>
    <scope>NUCLEOTIDE SEQUENCE [LARGE SCALE GENOMIC DNA]</scope>
    <source>
        <strain evidence="8 9">DSM 22967</strain>
    </source>
</reference>
<dbReference type="RefSeq" id="WP_170144123.1">
    <property type="nucleotide sequence ID" value="NZ_QTUA01000001.1"/>
</dbReference>
<evidence type="ECO:0000256" key="4">
    <source>
        <dbReference type="ARBA" id="ARBA00022989"/>
    </source>
</evidence>
<evidence type="ECO:0000313" key="8">
    <source>
        <dbReference type="EMBL" id="REF32030.1"/>
    </source>
</evidence>